<evidence type="ECO:0000256" key="2">
    <source>
        <dbReference type="PROSITE-ProRule" id="PRU00504"/>
    </source>
</evidence>
<protein>
    <submittedName>
        <fullName evidence="3">Uncharacterized protein</fullName>
    </submittedName>
</protein>
<dbReference type="Proteomes" id="UP001186944">
    <property type="component" value="Unassembled WGS sequence"/>
</dbReference>
<keyword evidence="1" id="KW-0677">Repeat</keyword>
<dbReference type="PANTHER" id="PTHR24104:SF25">
    <property type="entry name" value="PROTEIN LIN-41"/>
    <property type="match status" value="1"/>
</dbReference>
<dbReference type="EMBL" id="VSWD01000007">
    <property type="protein sequence ID" value="KAK3098827.1"/>
    <property type="molecule type" value="Genomic_DNA"/>
</dbReference>
<dbReference type="GO" id="GO:0061630">
    <property type="term" value="F:ubiquitin protein ligase activity"/>
    <property type="evidence" value="ECO:0007669"/>
    <property type="project" value="TreeGrafter"/>
</dbReference>
<evidence type="ECO:0000256" key="1">
    <source>
        <dbReference type="ARBA" id="ARBA00022737"/>
    </source>
</evidence>
<keyword evidence="4" id="KW-1185">Reference proteome</keyword>
<dbReference type="AlphaFoldDB" id="A0AA88YG87"/>
<gene>
    <name evidence="3" type="ORF">FSP39_023486</name>
</gene>
<dbReference type="Pfam" id="PF01436">
    <property type="entry name" value="NHL"/>
    <property type="match status" value="1"/>
</dbReference>
<dbReference type="SUPFAM" id="SSF101898">
    <property type="entry name" value="NHL repeat"/>
    <property type="match status" value="1"/>
</dbReference>
<name>A0AA88YG87_PINIB</name>
<feature type="repeat" description="NHL" evidence="2">
    <location>
        <begin position="281"/>
        <end position="324"/>
    </location>
</feature>
<dbReference type="Gene3D" id="2.120.10.30">
    <property type="entry name" value="TolB, C-terminal domain"/>
    <property type="match status" value="1"/>
</dbReference>
<feature type="repeat" description="NHL" evidence="2">
    <location>
        <begin position="328"/>
        <end position="371"/>
    </location>
</feature>
<proteinExistence type="predicted"/>
<reference evidence="3" key="1">
    <citation type="submission" date="2019-08" db="EMBL/GenBank/DDBJ databases">
        <title>The improved chromosome-level genome for the pearl oyster Pinctada fucata martensii using PacBio sequencing and Hi-C.</title>
        <authorList>
            <person name="Zheng Z."/>
        </authorList>
    </citation>
    <scope>NUCLEOTIDE SEQUENCE</scope>
    <source>
        <strain evidence="3">ZZ-2019</strain>
        <tissue evidence="3">Adductor muscle</tissue>
    </source>
</reference>
<comment type="caution">
    <text evidence="3">The sequence shown here is derived from an EMBL/GenBank/DDBJ whole genome shotgun (WGS) entry which is preliminary data.</text>
</comment>
<dbReference type="PANTHER" id="PTHR24104">
    <property type="entry name" value="E3 UBIQUITIN-PROTEIN LIGASE NHLRC1-RELATED"/>
    <property type="match status" value="1"/>
</dbReference>
<dbReference type="InterPro" id="IPR011042">
    <property type="entry name" value="6-blade_b-propeller_TolB-like"/>
</dbReference>
<organism evidence="3 4">
    <name type="scientific">Pinctada imbricata</name>
    <name type="common">Atlantic pearl-oyster</name>
    <name type="synonym">Pinctada martensii</name>
    <dbReference type="NCBI Taxonomy" id="66713"/>
    <lineage>
        <taxon>Eukaryota</taxon>
        <taxon>Metazoa</taxon>
        <taxon>Spiralia</taxon>
        <taxon>Lophotrochozoa</taxon>
        <taxon>Mollusca</taxon>
        <taxon>Bivalvia</taxon>
        <taxon>Autobranchia</taxon>
        <taxon>Pteriomorphia</taxon>
        <taxon>Pterioida</taxon>
        <taxon>Pterioidea</taxon>
        <taxon>Pteriidae</taxon>
        <taxon>Pinctada</taxon>
    </lineage>
</organism>
<dbReference type="GO" id="GO:0043161">
    <property type="term" value="P:proteasome-mediated ubiquitin-dependent protein catabolic process"/>
    <property type="evidence" value="ECO:0007669"/>
    <property type="project" value="TreeGrafter"/>
</dbReference>
<evidence type="ECO:0000313" key="4">
    <source>
        <dbReference type="Proteomes" id="UP001186944"/>
    </source>
</evidence>
<dbReference type="GO" id="GO:0008270">
    <property type="term" value="F:zinc ion binding"/>
    <property type="evidence" value="ECO:0007669"/>
    <property type="project" value="UniProtKB-KW"/>
</dbReference>
<dbReference type="GO" id="GO:0000209">
    <property type="term" value="P:protein polyubiquitination"/>
    <property type="evidence" value="ECO:0007669"/>
    <property type="project" value="TreeGrafter"/>
</dbReference>
<dbReference type="PROSITE" id="PS51125">
    <property type="entry name" value="NHL"/>
    <property type="match status" value="2"/>
</dbReference>
<dbReference type="InterPro" id="IPR050952">
    <property type="entry name" value="TRIM-NHL_E3_ligases"/>
</dbReference>
<accession>A0AA88YG87</accession>
<sequence>MDPQWAYTWLQTYVWILSRLTLGFRPTYGSSMGLHLASDLRMDPQWAYTWLQTYVWILSGLTLDFRPTYGSSMGLHLVSDPRMDPPWAYTWLQTYVWILSGLTVGFRPTYGSSIGLHLVSDLRMDPQWAYTWFQTYVWIFSGFTLGFRPTCLDNAVAETGFREKKKSFSETFLVPGTYRADMVDFQSRYRLYGHGYTSPDHRYPVATHKELYHEKAPKIFNRRPRAHDCRTENMKDFVDRREWEAWLLSTGLSDTYRSMTTLYNKPKETYSDGTKKPNKLLFNVGIRGKEDGDFNYPRGMTSTLDGNIIVADTMNHRIQIFNSFGVFIRKMGSRGVGKLQFTEPTDVTELTNGDIVVADKRNKRLQIVNHFGQFKQEIRTVNEPFSVANDSSNNIIVSTTMRTIEIYKRNGKLQNRFSIGGIARDNLGCKICVNHRSEILVCDALNGYIKYFSYDGKEVHRFTPDSTSEGLTIIPCGICVIGSDRC</sequence>
<dbReference type="InterPro" id="IPR001258">
    <property type="entry name" value="NHL_repeat"/>
</dbReference>
<evidence type="ECO:0000313" key="3">
    <source>
        <dbReference type="EMBL" id="KAK3098827.1"/>
    </source>
</evidence>